<dbReference type="InterPro" id="IPR013783">
    <property type="entry name" value="Ig-like_fold"/>
</dbReference>
<dbReference type="Gene3D" id="2.60.40.10">
    <property type="entry name" value="Immunoglobulins"/>
    <property type="match status" value="1"/>
</dbReference>
<dbReference type="GeneTree" id="ENSGT01150000288735"/>
<dbReference type="OMA" id="REPQVYA"/>
<dbReference type="InterPro" id="IPR050380">
    <property type="entry name" value="Immune_Resp_Modulators"/>
</dbReference>
<dbReference type="SMART" id="SM00407">
    <property type="entry name" value="IGc1"/>
    <property type="match status" value="1"/>
</dbReference>
<dbReference type="SUPFAM" id="SSF48726">
    <property type="entry name" value="Immunoglobulin"/>
    <property type="match status" value="1"/>
</dbReference>
<organism evidence="3 4">
    <name type="scientific">Pygocentrus nattereri</name>
    <name type="common">Red-bellied piranha</name>
    <dbReference type="NCBI Taxonomy" id="42514"/>
    <lineage>
        <taxon>Eukaryota</taxon>
        <taxon>Metazoa</taxon>
        <taxon>Chordata</taxon>
        <taxon>Craniata</taxon>
        <taxon>Vertebrata</taxon>
        <taxon>Euteleostomi</taxon>
        <taxon>Actinopterygii</taxon>
        <taxon>Neopterygii</taxon>
        <taxon>Teleostei</taxon>
        <taxon>Ostariophysi</taxon>
        <taxon>Characiformes</taxon>
        <taxon>Characoidei</taxon>
        <taxon>Pygocentrus</taxon>
    </lineage>
</organism>
<keyword evidence="1" id="KW-0393">Immunoglobulin domain</keyword>
<dbReference type="PANTHER" id="PTHR23411">
    <property type="entry name" value="TAPASIN"/>
    <property type="match status" value="1"/>
</dbReference>
<dbReference type="AlphaFoldDB" id="A0A3B4DSU3"/>
<reference evidence="3 4" key="1">
    <citation type="submission" date="2020-10" db="EMBL/GenBank/DDBJ databases">
        <title>Pygocentrus nattereri (red-bellied piranha) genome, fPygNat1, primary haplotype.</title>
        <authorList>
            <person name="Myers G."/>
            <person name="Meyer A."/>
            <person name="Karagic N."/>
            <person name="Pippel M."/>
            <person name="Winkler S."/>
            <person name="Tracey A."/>
            <person name="Wood J."/>
            <person name="Formenti G."/>
            <person name="Howe K."/>
            <person name="Fedrigo O."/>
            <person name="Jarvis E.D."/>
        </authorList>
    </citation>
    <scope>NUCLEOTIDE SEQUENCE [LARGE SCALE GENOMIC DNA]</scope>
</reference>
<dbReference type="InterPro" id="IPR003006">
    <property type="entry name" value="Ig/MHC_CS"/>
</dbReference>
<reference evidence="3" key="2">
    <citation type="submission" date="2025-08" db="UniProtKB">
        <authorList>
            <consortium name="Ensembl"/>
        </authorList>
    </citation>
    <scope>IDENTIFICATION</scope>
</reference>
<dbReference type="PROSITE" id="PS50835">
    <property type="entry name" value="IG_LIKE"/>
    <property type="match status" value="1"/>
</dbReference>
<dbReference type="STRING" id="42514.ENSPNAP00000026528"/>
<protein>
    <recommendedName>
        <fullName evidence="2">Ig-like domain-containing protein</fullName>
    </recommendedName>
</protein>
<dbReference type="InterPro" id="IPR036179">
    <property type="entry name" value="Ig-like_dom_sf"/>
</dbReference>
<evidence type="ECO:0000313" key="4">
    <source>
        <dbReference type="Proteomes" id="UP001501920"/>
    </source>
</evidence>
<dbReference type="Ensembl" id="ENSPNAT00000004933.2">
    <property type="protein sequence ID" value="ENSPNAP00000026528.2"/>
    <property type="gene ID" value="ENSPNAG00000001941.2"/>
</dbReference>
<accession>A0A3B4DSU3</accession>
<name>A0A3B4DSU3_PYGNA</name>
<dbReference type="PROSITE" id="PS00290">
    <property type="entry name" value="IG_MHC"/>
    <property type="match status" value="1"/>
</dbReference>
<evidence type="ECO:0000256" key="1">
    <source>
        <dbReference type="ARBA" id="ARBA00023319"/>
    </source>
</evidence>
<reference evidence="3" key="3">
    <citation type="submission" date="2025-09" db="UniProtKB">
        <authorList>
            <consortium name="Ensembl"/>
        </authorList>
    </citation>
    <scope>IDENTIFICATION</scope>
</reference>
<evidence type="ECO:0000259" key="2">
    <source>
        <dbReference type="PROSITE" id="PS50835"/>
    </source>
</evidence>
<dbReference type="InterPro" id="IPR003597">
    <property type="entry name" value="Ig_C1-set"/>
</dbReference>
<dbReference type="Proteomes" id="UP001501920">
    <property type="component" value="Chromosome 3"/>
</dbReference>
<evidence type="ECO:0000313" key="3">
    <source>
        <dbReference type="Ensembl" id="ENSPNAP00000026528.2"/>
    </source>
</evidence>
<dbReference type="InterPro" id="IPR007110">
    <property type="entry name" value="Ig-like_dom"/>
</dbReference>
<dbReference type="FunFam" id="2.60.40.10:FF:000463">
    <property type="entry name" value="Immunoglobulin heavy constant gamma 1"/>
    <property type="match status" value="1"/>
</dbReference>
<proteinExistence type="predicted"/>
<dbReference type="Pfam" id="PF07654">
    <property type="entry name" value="C1-set"/>
    <property type="match status" value="1"/>
</dbReference>
<feature type="domain" description="Ig-like" evidence="2">
    <location>
        <begin position="3"/>
        <end position="103"/>
    </location>
</feature>
<keyword evidence="4" id="KW-1185">Reference proteome</keyword>
<sequence>MEPDRNFISLLIPAVQQQSTPDQLTVLCQVKNFYPEYVTVSWSVDTQDAPGDKKDTKAVRSSDGTYSMSSILSVSRSTWDAAQAFTCQVHHESLKTPASHSVSKSECQE</sequence>